<evidence type="ECO:0000313" key="5">
    <source>
        <dbReference type="Proteomes" id="UP000192907"/>
    </source>
</evidence>
<proteinExistence type="predicted"/>
<dbReference type="EMBL" id="FWZT01000011">
    <property type="protein sequence ID" value="SMF38286.1"/>
    <property type="molecule type" value="Genomic_DNA"/>
</dbReference>
<dbReference type="GO" id="GO:0000160">
    <property type="term" value="P:phosphorelay signal transduction system"/>
    <property type="evidence" value="ECO:0007669"/>
    <property type="project" value="InterPro"/>
</dbReference>
<dbReference type="SUPFAM" id="SSF52172">
    <property type="entry name" value="CheY-like"/>
    <property type="match status" value="1"/>
</dbReference>
<dbReference type="InterPro" id="IPR011006">
    <property type="entry name" value="CheY-like_superfamily"/>
</dbReference>
<organism evidence="4 5">
    <name type="scientific">Pseudobacteriovorax antillogorgiicola</name>
    <dbReference type="NCBI Taxonomy" id="1513793"/>
    <lineage>
        <taxon>Bacteria</taxon>
        <taxon>Pseudomonadati</taxon>
        <taxon>Bdellovibrionota</taxon>
        <taxon>Oligoflexia</taxon>
        <taxon>Oligoflexales</taxon>
        <taxon>Pseudobacteriovoracaceae</taxon>
        <taxon>Pseudobacteriovorax</taxon>
    </lineage>
</organism>
<dbReference type="PANTHER" id="PTHR44591:SF3">
    <property type="entry name" value="RESPONSE REGULATORY DOMAIN-CONTAINING PROTEIN"/>
    <property type="match status" value="1"/>
</dbReference>
<keyword evidence="1 2" id="KW-0597">Phosphoprotein</keyword>
<reference evidence="5" key="1">
    <citation type="submission" date="2017-04" db="EMBL/GenBank/DDBJ databases">
        <authorList>
            <person name="Varghese N."/>
            <person name="Submissions S."/>
        </authorList>
    </citation>
    <scope>NUCLEOTIDE SEQUENCE [LARGE SCALE GENOMIC DNA]</scope>
    <source>
        <strain evidence="5">RKEM611</strain>
    </source>
</reference>
<sequence>MLHRPFKMVLVDDEPEIIDILSECIQDMFPGIFEVKIFSDPVNALEYIKEEAVLIVITDVRMPHINGDHLNLKIKQLGKGVQTIILTGNQSYMTAITCFRDGANGYISKPFEMVDIQKTIQSVLETILSWEKVFEKVTHQVKEAS</sequence>
<dbReference type="InterPro" id="IPR001789">
    <property type="entry name" value="Sig_transdc_resp-reg_receiver"/>
</dbReference>
<keyword evidence="5" id="KW-1185">Reference proteome</keyword>
<feature type="domain" description="Response regulatory" evidence="3">
    <location>
        <begin position="7"/>
        <end position="124"/>
    </location>
</feature>
<evidence type="ECO:0000259" key="3">
    <source>
        <dbReference type="PROSITE" id="PS50110"/>
    </source>
</evidence>
<dbReference type="Pfam" id="PF00072">
    <property type="entry name" value="Response_reg"/>
    <property type="match status" value="1"/>
</dbReference>
<gene>
    <name evidence="4" type="ORF">SAMN06296036_111148</name>
</gene>
<dbReference type="InterPro" id="IPR050595">
    <property type="entry name" value="Bact_response_regulator"/>
</dbReference>
<feature type="modified residue" description="4-aspartylphosphate" evidence="2">
    <location>
        <position position="59"/>
    </location>
</feature>
<dbReference type="PROSITE" id="PS50110">
    <property type="entry name" value="RESPONSE_REGULATORY"/>
    <property type="match status" value="1"/>
</dbReference>
<dbReference type="PANTHER" id="PTHR44591">
    <property type="entry name" value="STRESS RESPONSE REGULATOR PROTEIN 1"/>
    <property type="match status" value="1"/>
</dbReference>
<dbReference type="AlphaFoldDB" id="A0A1Y6C284"/>
<dbReference type="STRING" id="1513793.SAMN06296036_111148"/>
<dbReference type="Gene3D" id="3.40.50.2300">
    <property type="match status" value="1"/>
</dbReference>
<name>A0A1Y6C284_9BACT</name>
<evidence type="ECO:0000256" key="2">
    <source>
        <dbReference type="PROSITE-ProRule" id="PRU00169"/>
    </source>
</evidence>
<dbReference type="OrthoDB" id="5296235at2"/>
<accession>A0A1Y6C284</accession>
<protein>
    <submittedName>
        <fullName evidence="4">Response regulator receiver domain-containing protein</fullName>
    </submittedName>
</protein>
<evidence type="ECO:0000256" key="1">
    <source>
        <dbReference type="ARBA" id="ARBA00022553"/>
    </source>
</evidence>
<dbReference type="SMART" id="SM00448">
    <property type="entry name" value="REC"/>
    <property type="match status" value="1"/>
</dbReference>
<dbReference type="RefSeq" id="WP_132319997.1">
    <property type="nucleotide sequence ID" value="NZ_FWZT01000011.1"/>
</dbReference>
<evidence type="ECO:0000313" key="4">
    <source>
        <dbReference type="EMBL" id="SMF38286.1"/>
    </source>
</evidence>
<dbReference type="Proteomes" id="UP000192907">
    <property type="component" value="Unassembled WGS sequence"/>
</dbReference>